<organism evidence="5 6">
    <name type="scientific">Nakamurella endophytica</name>
    <dbReference type="NCBI Taxonomy" id="1748367"/>
    <lineage>
        <taxon>Bacteria</taxon>
        <taxon>Bacillati</taxon>
        <taxon>Actinomycetota</taxon>
        <taxon>Actinomycetes</taxon>
        <taxon>Nakamurellales</taxon>
        <taxon>Nakamurellaceae</taxon>
        <taxon>Nakamurella</taxon>
    </lineage>
</organism>
<dbReference type="AlphaFoldDB" id="A0A917SLN1"/>
<dbReference type="PANTHER" id="PTHR10545:SF29">
    <property type="entry name" value="GH14572P-RELATED"/>
    <property type="match status" value="1"/>
</dbReference>
<dbReference type="RefSeq" id="WP_188939637.1">
    <property type="nucleotide sequence ID" value="NZ_BMNA01000001.1"/>
</dbReference>
<dbReference type="InterPro" id="IPR000182">
    <property type="entry name" value="GNAT_dom"/>
</dbReference>
<evidence type="ECO:0000259" key="4">
    <source>
        <dbReference type="PROSITE" id="PS51186"/>
    </source>
</evidence>
<dbReference type="SUPFAM" id="SSF55729">
    <property type="entry name" value="Acyl-CoA N-acyltransferases (Nat)"/>
    <property type="match status" value="1"/>
</dbReference>
<dbReference type="EMBL" id="BMNA01000001">
    <property type="protein sequence ID" value="GGL85787.1"/>
    <property type="molecule type" value="Genomic_DNA"/>
</dbReference>
<dbReference type="CDD" id="cd04301">
    <property type="entry name" value="NAT_SF"/>
    <property type="match status" value="1"/>
</dbReference>
<dbReference type="Proteomes" id="UP000655208">
    <property type="component" value="Unassembled WGS sequence"/>
</dbReference>
<evidence type="ECO:0000256" key="1">
    <source>
        <dbReference type="ARBA" id="ARBA00008694"/>
    </source>
</evidence>
<reference evidence="5" key="1">
    <citation type="journal article" date="2014" name="Int. J. Syst. Evol. Microbiol.">
        <title>Complete genome sequence of Corynebacterium casei LMG S-19264T (=DSM 44701T), isolated from a smear-ripened cheese.</title>
        <authorList>
            <consortium name="US DOE Joint Genome Institute (JGI-PGF)"/>
            <person name="Walter F."/>
            <person name="Albersmeier A."/>
            <person name="Kalinowski J."/>
            <person name="Ruckert C."/>
        </authorList>
    </citation>
    <scope>NUCLEOTIDE SEQUENCE</scope>
    <source>
        <strain evidence="5">CGMCC 4.7308</strain>
    </source>
</reference>
<gene>
    <name evidence="5" type="ORF">GCM10011594_01850</name>
</gene>
<comment type="similarity">
    <text evidence="1">Belongs to the acetyltransferase family.</text>
</comment>
<evidence type="ECO:0000256" key="2">
    <source>
        <dbReference type="ARBA" id="ARBA00022679"/>
    </source>
</evidence>
<proteinExistence type="inferred from homology"/>
<evidence type="ECO:0000313" key="5">
    <source>
        <dbReference type="EMBL" id="GGL85787.1"/>
    </source>
</evidence>
<keyword evidence="6" id="KW-1185">Reference proteome</keyword>
<evidence type="ECO:0000313" key="6">
    <source>
        <dbReference type="Proteomes" id="UP000655208"/>
    </source>
</evidence>
<reference evidence="5" key="2">
    <citation type="submission" date="2020-09" db="EMBL/GenBank/DDBJ databases">
        <authorList>
            <person name="Sun Q."/>
            <person name="Zhou Y."/>
        </authorList>
    </citation>
    <scope>NUCLEOTIDE SEQUENCE</scope>
    <source>
        <strain evidence="5">CGMCC 4.7308</strain>
    </source>
</reference>
<dbReference type="InterPro" id="IPR016181">
    <property type="entry name" value="Acyl_CoA_acyltransferase"/>
</dbReference>
<feature type="domain" description="N-acetyltransferase" evidence="4">
    <location>
        <begin position="4"/>
        <end position="184"/>
    </location>
</feature>
<dbReference type="PROSITE" id="PS51186">
    <property type="entry name" value="GNAT"/>
    <property type="match status" value="1"/>
</dbReference>
<keyword evidence="3" id="KW-0012">Acyltransferase</keyword>
<name>A0A917SLN1_9ACTN</name>
<dbReference type="FunFam" id="3.40.630.30:FF:000064">
    <property type="entry name" value="GNAT family acetyltransferase"/>
    <property type="match status" value="1"/>
</dbReference>
<dbReference type="PANTHER" id="PTHR10545">
    <property type="entry name" value="DIAMINE N-ACETYLTRANSFERASE"/>
    <property type="match status" value="1"/>
</dbReference>
<dbReference type="Pfam" id="PF00583">
    <property type="entry name" value="Acetyltransf_1"/>
    <property type="match status" value="1"/>
</dbReference>
<accession>A0A917SLN1</accession>
<dbReference type="InterPro" id="IPR051016">
    <property type="entry name" value="Diverse_Substrate_AcTransf"/>
</dbReference>
<dbReference type="Gene3D" id="3.40.630.30">
    <property type="match status" value="1"/>
</dbReference>
<evidence type="ECO:0000256" key="3">
    <source>
        <dbReference type="ARBA" id="ARBA00023315"/>
    </source>
</evidence>
<keyword evidence="2" id="KW-0808">Transferase</keyword>
<protein>
    <submittedName>
        <fullName evidence="5">N-acetyltransferase</fullName>
    </submittedName>
</protein>
<comment type="caution">
    <text evidence="5">The sequence shown here is derived from an EMBL/GenBank/DDBJ whole genome shotgun (WGS) entry which is preliminary data.</text>
</comment>
<sequence length="189" mass="20013">MADPRIRPAQPEDVPAIVGLVHELALYEKLPEECHLTDAQLHAALFAPAPALFGHVALVPDAGGDPAPGTGGTGDSGGTVVGYALHFLNYSTWEGVHGIYLEDLFVQPDHRGTGLGRALLANLAEIADRNGYARVEWSVLDWNRPSIDFYASLGAFPMEGWSTFRLTGDPLTRLAARSAALSDPAAGTG</sequence>
<dbReference type="GO" id="GO:0008080">
    <property type="term" value="F:N-acetyltransferase activity"/>
    <property type="evidence" value="ECO:0007669"/>
    <property type="project" value="UniProtKB-ARBA"/>
</dbReference>